<evidence type="ECO:0000313" key="2">
    <source>
        <dbReference type="EMBL" id="KAF6490022.1"/>
    </source>
</evidence>
<feature type="chain" id="PRO_5029751386" evidence="1">
    <location>
        <begin position="21"/>
        <end position="147"/>
    </location>
</feature>
<dbReference type="AlphaFoldDB" id="A0A7J8J1L0"/>
<name>A0A7J8J1L0_MOLMO</name>
<evidence type="ECO:0000256" key="1">
    <source>
        <dbReference type="SAM" id="SignalP"/>
    </source>
</evidence>
<dbReference type="EMBL" id="JACASF010000003">
    <property type="protein sequence ID" value="KAF6490022.1"/>
    <property type="molecule type" value="Genomic_DNA"/>
</dbReference>
<dbReference type="InParanoid" id="A0A7J8J1L0"/>
<reference evidence="2 3" key="1">
    <citation type="journal article" date="2020" name="Nature">
        <title>Six reference-quality genomes reveal evolution of bat adaptations.</title>
        <authorList>
            <person name="Jebb D."/>
            <person name="Huang Z."/>
            <person name="Pippel M."/>
            <person name="Hughes G.M."/>
            <person name="Lavrichenko K."/>
            <person name="Devanna P."/>
            <person name="Winkler S."/>
            <person name="Jermiin L.S."/>
            <person name="Skirmuntt E.C."/>
            <person name="Katzourakis A."/>
            <person name="Burkitt-Gray L."/>
            <person name="Ray D.A."/>
            <person name="Sullivan K.A.M."/>
            <person name="Roscito J.G."/>
            <person name="Kirilenko B.M."/>
            <person name="Davalos L.M."/>
            <person name="Corthals A.P."/>
            <person name="Power M.L."/>
            <person name="Jones G."/>
            <person name="Ransome R.D."/>
            <person name="Dechmann D.K.N."/>
            <person name="Locatelli A.G."/>
            <person name="Puechmaille S.J."/>
            <person name="Fedrigo O."/>
            <person name="Jarvis E.D."/>
            <person name="Hiller M."/>
            <person name="Vernes S.C."/>
            <person name="Myers E.W."/>
            <person name="Teeling E.C."/>
        </authorList>
    </citation>
    <scope>NUCLEOTIDE SEQUENCE [LARGE SCALE GENOMIC DNA]</scope>
    <source>
        <strain evidence="2">MMolMol1</strain>
        <tissue evidence="2">Muscle</tissue>
    </source>
</reference>
<sequence>MARMFLIPRCWCLGLSKLLASWGIYPVSKCGASLARGPRILDGDLFCLPRLGIGTDCLEPGLSSALCAAWGTWGRTPSSALRSLLSEQTKLGITQFPDANSEPGHASSSLCQVGTWEMFQSISGIPVKALSLSFAQVKDWKGNNHLI</sequence>
<organism evidence="2 3">
    <name type="scientific">Molossus molossus</name>
    <name type="common">Pallas' mastiff bat</name>
    <name type="synonym">Vespertilio molossus</name>
    <dbReference type="NCBI Taxonomy" id="27622"/>
    <lineage>
        <taxon>Eukaryota</taxon>
        <taxon>Metazoa</taxon>
        <taxon>Chordata</taxon>
        <taxon>Craniata</taxon>
        <taxon>Vertebrata</taxon>
        <taxon>Euteleostomi</taxon>
        <taxon>Mammalia</taxon>
        <taxon>Eutheria</taxon>
        <taxon>Laurasiatheria</taxon>
        <taxon>Chiroptera</taxon>
        <taxon>Yangochiroptera</taxon>
        <taxon>Molossidae</taxon>
        <taxon>Molossus</taxon>
    </lineage>
</organism>
<gene>
    <name evidence="2" type="ORF">HJG59_010396</name>
</gene>
<protein>
    <submittedName>
        <fullName evidence="2">Uncharacterized protein</fullName>
    </submittedName>
</protein>
<proteinExistence type="predicted"/>
<keyword evidence="1" id="KW-0732">Signal</keyword>
<dbReference type="Proteomes" id="UP000550707">
    <property type="component" value="Unassembled WGS sequence"/>
</dbReference>
<keyword evidence="3" id="KW-1185">Reference proteome</keyword>
<accession>A0A7J8J1L0</accession>
<evidence type="ECO:0000313" key="3">
    <source>
        <dbReference type="Proteomes" id="UP000550707"/>
    </source>
</evidence>
<feature type="signal peptide" evidence="1">
    <location>
        <begin position="1"/>
        <end position="20"/>
    </location>
</feature>
<comment type="caution">
    <text evidence="2">The sequence shown here is derived from an EMBL/GenBank/DDBJ whole genome shotgun (WGS) entry which is preliminary data.</text>
</comment>